<evidence type="ECO:0000259" key="6">
    <source>
        <dbReference type="Pfam" id="PF06202"/>
    </source>
</evidence>
<dbReference type="Pfam" id="PF14702">
    <property type="entry name" value="hGDE_central"/>
    <property type="match status" value="1"/>
</dbReference>
<feature type="domain" description="Glycogen debranching enzyme glucanotransferase" evidence="8">
    <location>
        <begin position="124"/>
        <end position="550"/>
    </location>
</feature>
<dbReference type="PANTHER" id="PTHR10569:SF2">
    <property type="entry name" value="GLYCOGEN DEBRANCHING ENZYME"/>
    <property type="match status" value="1"/>
</dbReference>
<keyword evidence="5" id="KW-0326">Glycosidase</keyword>
<evidence type="ECO:0000259" key="7">
    <source>
        <dbReference type="Pfam" id="PF14699"/>
    </source>
</evidence>
<dbReference type="EMBL" id="CAJVCH010027299">
    <property type="protein sequence ID" value="CAG7701995.1"/>
    <property type="molecule type" value="Genomic_DNA"/>
</dbReference>
<dbReference type="Proteomes" id="UP000708208">
    <property type="component" value="Unassembled WGS sequence"/>
</dbReference>
<dbReference type="NCBIfam" id="TIGR01531">
    <property type="entry name" value="glyc_debranch"/>
    <property type="match status" value="1"/>
</dbReference>
<dbReference type="PANTHER" id="PTHR10569">
    <property type="entry name" value="GLYCOGEN DEBRANCHING ENZYME"/>
    <property type="match status" value="1"/>
</dbReference>
<proteinExistence type="predicted"/>
<sequence length="1474" mass="166430">MPEFKSPFNSYTLILPLIEGDRSDVLNKVPLGCTLRFIIPPTLHGSVITLKTNHPLSPTSKFERNKFRKLEFSKSTWDDENYAEVQIITNGTFQYQFENNNGQSGKGFFIVNPILQAGVAGEEEINLNSLTCQTVLTKSLGPLKEWQLRLQPTLDCKYNAIHFTPVQELGDSNSSYSLKNQLKPNPGIRDSFDQIGKFLDDLKENHGVLSFCDLVLNHTANETPWLLTNPEATYNLLNSAHLRPAYLLDAALHKLSVEIAKEKWENYGVPKELTKEEHLEALRKILNTHILPALKLEQFYMLDTEDTVQAFKARACRLEPRAAPAEGCLTIIQDPEYRRFSAMIEWKLALNLFHVNRGDPENSIQRSCDILRSALINLNESIENLIRSHCNAAVENILSGVRYERVDRNGPRYPVVDKDHPLIARYFHRVQGPDTEENLQEEELYAWSEGGRFIMAHNGWVMGDDPLRNFAEASSNVYLRRELIAWGDSVKLRFGECPSDSPFLWNLMREYTEQTATIFHGIRLDNCHSTPIHVAEYMLDAARNVRPNIYVFAELFTNSDRVDNIFVNRLGITSLIREALNAWSPHELGRLIFRYGGSPIGAFKKTGQDVIQTSIPHALFMDQTHDNPSPIEKRSLFDCLPTAALVAISGCAIGSNRGFDELVPHHIHVVSETRLYSTMATGISKAKAFLNTLHKNIGATHNQIFIDQHTTDIVVVTRHAESTGENIILIAYTAFNFPPEEPVNHHVRSLNIGVADVTSVMYEGRLISTSGSPYRRPGTHNCSESFINGIDGYKLIDSENVAPPDAKLIQIRKEHRDTVIEFTDFHPGDIVVIKTQPQPATVQSIKNLEQILKQDTVNKLYRSVTLGDLNKILYRCEQEERDDTDGQVGTYEIPKFGSFVYCGLQGIASLLSEIRVNDDLGHPLCDNLRAGDWLMDYMTSRLLREDSTREIGVYLRTTFQYVKDLPRNLIPRFFDIVVMIVTIAAYKRVWELLNGFVQNGSPFAKQLALASVQVSGYSKSGYLPNKPDAVTLSAGLPHFSTGYMRNWGRDTFIALPGIYLVTGRVQEAKTTILAYASVLRHGLIPNLLDKGTHARYNCRDATWFWLYSIVRYCELVPSGEAILKERVCRMYPNDLAQPVLDNSVVESLEDTMYEALSKHFRGISFRERNAGNAIDAHMTDTGFNIEVHVDLNTGFPTGGNRYNCGTWMDKMGSSTTAGNKGLPATPRDGAPVEIVGLAYAVLKFVDSSYKSGLFRYDVVSNETGVRWTWNQWHETIKSNFEANFWVDEQAEHDLIHRRSIYKDTVGATLSYMDYQLRPNFVVAMAVADELFTTSRALAALEKFKELLLGPLGVKTLDPADWNYNGNYDNSNDSSDMKVAHGYNYHNGPEWVWPMGFYLRSYVKMHARVGEQANALIHVKKVLAKHIEHINSSAWRGLPELTNKAGSFCPGSCTTQAWSIATILETLHDLQTKSN</sequence>
<comment type="caution">
    <text evidence="10">The sequence shown here is derived from an EMBL/GenBank/DDBJ whole genome shotgun (WGS) entry which is preliminary data.</text>
</comment>
<dbReference type="CDD" id="cd11327">
    <property type="entry name" value="AmyAc_Glg_debranch_2"/>
    <property type="match status" value="1"/>
</dbReference>
<keyword evidence="2" id="KW-0328">Glycosyltransferase</keyword>
<organism evidence="10 11">
    <name type="scientific">Allacma fusca</name>
    <dbReference type="NCBI Taxonomy" id="39272"/>
    <lineage>
        <taxon>Eukaryota</taxon>
        <taxon>Metazoa</taxon>
        <taxon>Ecdysozoa</taxon>
        <taxon>Arthropoda</taxon>
        <taxon>Hexapoda</taxon>
        <taxon>Collembola</taxon>
        <taxon>Symphypleona</taxon>
        <taxon>Sminthuridae</taxon>
        <taxon>Allacma</taxon>
    </lineage>
</organism>
<dbReference type="Pfam" id="PF14701">
    <property type="entry name" value="hDGE_amylase"/>
    <property type="match status" value="1"/>
</dbReference>
<keyword evidence="11" id="KW-1185">Reference proteome</keyword>
<name>A0A8J2J772_9HEXA</name>
<feature type="domain" description="Glycogen debranching enzyme C-terminal" evidence="6">
    <location>
        <begin position="1026"/>
        <end position="1464"/>
    </location>
</feature>
<reference evidence="10" key="1">
    <citation type="submission" date="2021-06" db="EMBL/GenBank/DDBJ databases">
        <authorList>
            <person name="Hodson N. C."/>
            <person name="Mongue J. A."/>
            <person name="Jaron S. K."/>
        </authorList>
    </citation>
    <scope>NUCLEOTIDE SEQUENCE</scope>
</reference>
<dbReference type="InterPro" id="IPR032788">
    <property type="entry name" value="AGL_central"/>
</dbReference>
<evidence type="ECO:0000256" key="4">
    <source>
        <dbReference type="ARBA" id="ARBA00022801"/>
    </source>
</evidence>
<dbReference type="FunFam" id="3.20.20.80:FF:000108">
    <property type="entry name" value="glycogen debranching enzyme"/>
    <property type="match status" value="1"/>
</dbReference>
<keyword evidence="1" id="KW-0963">Cytoplasm</keyword>
<protein>
    <recommendedName>
        <fullName evidence="12">4-alpha-glucanotransferase</fullName>
    </recommendedName>
</protein>
<evidence type="ECO:0000313" key="11">
    <source>
        <dbReference type="Proteomes" id="UP000708208"/>
    </source>
</evidence>
<evidence type="ECO:0000256" key="2">
    <source>
        <dbReference type="ARBA" id="ARBA00022676"/>
    </source>
</evidence>
<evidence type="ECO:0000256" key="5">
    <source>
        <dbReference type="ARBA" id="ARBA00023295"/>
    </source>
</evidence>
<evidence type="ECO:0000259" key="9">
    <source>
        <dbReference type="Pfam" id="PF14702"/>
    </source>
</evidence>
<evidence type="ECO:0000259" key="8">
    <source>
        <dbReference type="Pfam" id="PF14701"/>
    </source>
</evidence>
<evidence type="ECO:0000256" key="1">
    <source>
        <dbReference type="ARBA" id="ARBA00022490"/>
    </source>
</evidence>
<dbReference type="GO" id="GO:0005978">
    <property type="term" value="P:glycogen biosynthetic process"/>
    <property type="evidence" value="ECO:0007669"/>
    <property type="project" value="InterPro"/>
</dbReference>
<dbReference type="Pfam" id="PF06202">
    <property type="entry name" value="GDE_C"/>
    <property type="match status" value="1"/>
</dbReference>
<dbReference type="InterPro" id="IPR032790">
    <property type="entry name" value="GDE_C"/>
</dbReference>
<feature type="domain" description="Glycogen debranching enzyme central" evidence="9">
    <location>
        <begin position="682"/>
        <end position="942"/>
    </location>
</feature>
<dbReference type="InterPro" id="IPR032792">
    <property type="entry name" value="AGL_glucanoTrfase"/>
</dbReference>
<dbReference type="GO" id="GO:0005980">
    <property type="term" value="P:glycogen catabolic process"/>
    <property type="evidence" value="ECO:0007669"/>
    <property type="project" value="InterPro"/>
</dbReference>
<dbReference type="InterPro" id="IPR006421">
    <property type="entry name" value="Glycogen_debranch_met"/>
</dbReference>
<dbReference type="InterPro" id="IPR029436">
    <property type="entry name" value="AGL_euk_N"/>
</dbReference>
<dbReference type="Pfam" id="PF14699">
    <property type="entry name" value="hGDE_N"/>
    <property type="match status" value="1"/>
</dbReference>
<dbReference type="OrthoDB" id="10248904at2759"/>
<keyword evidence="4" id="KW-0378">Hydrolase</keyword>
<feature type="domain" description="Eukaryotic glycogen debranching enzyme N-terminal" evidence="7">
    <location>
        <begin position="35"/>
        <end position="117"/>
    </location>
</feature>
<dbReference type="InterPro" id="IPR010401">
    <property type="entry name" value="AGL/Gdb1"/>
</dbReference>
<keyword evidence="3" id="KW-0808">Transferase</keyword>
<gene>
    <name evidence="10" type="ORF">AFUS01_LOCUS4385</name>
</gene>
<evidence type="ECO:0008006" key="12">
    <source>
        <dbReference type="Google" id="ProtNLM"/>
    </source>
</evidence>
<accession>A0A8J2J772</accession>
<evidence type="ECO:0000256" key="3">
    <source>
        <dbReference type="ARBA" id="ARBA00022679"/>
    </source>
</evidence>
<dbReference type="GO" id="GO:0004135">
    <property type="term" value="F:amylo-alpha-1,6-glucosidase activity"/>
    <property type="evidence" value="ECO:0007669"/>
    <property type="project" value="InterPro"/>
</dbReference>
<evidence type="ECO:0000313" key="10">
    <source>
        <dbReference type="EMBL" id="CAG7701995.1"/>
    </source>
</evidence>
<dbReference type="GO" id="GO:0004134">
    <property type="term" value="F:4-alpha-glucanotransferase activity"/>
    <property type="evidence" value="ECO:0007669"/>
    <property type="project" value="InterPro"/>
</dbReference>